<accession>A0ABW1XIE1</accession>
<dbReference type="RefSeq" id="WP_131257174.1">
    <property type="nucleotide sequence ID" value="NZ_JBHSUS010000001.1"/>
</dbReference>
<keyword evidence="13" id="KW-1185">Reference proteome</keyword>
<dbReference type="Gene3D" id="3.40.50.720">
    <property type="entry name" value="NAD(P)-binding Rossmann-like Domain"/>
    <property type="match status" value="1"/>
</dbReference>
<comment type="pathway">
    <text evidence="1">Cofactor biosynthesis; (R)-pantothenate biosynthesis; (R)-pantoate from 3-methyl-2-oxobutanoate: step 2/2.</text>
</comment>
<keyword evidence="7" id="KW-0560">Oxidoreductase</keyword>
<dbReference type="InterPro" id="IPR008927">
    <property type="entry name" value="6-PGluconate_DH-like_C_sf"/>
</dbReference>
<evidence type="ECO:0000313" key="12">
    <source>
        <dbReference type="EMBL" id="MFC6439544.1"/>
    </source>
</evidence>
<keyword evidence="5" id="KW-0566">Pantothenate biosynthesis</keyword>
<dbReference type="PANTHER" id="PTHR43765">
    <property type="entry name" value="2-DEHYDROPANTOATE 2-REDUCTASE-RELATED"/>
    <property type="match status" value="1"/>
</dbReference>
<organism evidence="12 13">
    <name type="scientific">Pseudobowmanella zhangzhouensis</name>
    <dbReference type="NCBI Taxonomy" id="1537679"/>
    <lineage>
        <taxon>Bacteria</taxon>
        <taxon>Pseudomonadati</taxon>
        <taxon>Pseudomonadota</taxon>
        <taxon>Gammaproteobacteria</taxon>
        <taxon>Alteromonadales</taxon>
        <taxon>Alteromonadaceae</taxon>
    </lineage>
</organism>
<dbReference type="Gene3D" id="1.10.1040.10">
    <property type="entry name" value="N-(1-d-carboxylethyl)-l-norvaline Dehydrogenase, domain 2"/>
    <property type="match status" value="1"/>
</dbReference>
<feature type="domain" description="Ketopantoate reductase C-terminal" evidence="11">
    <location>
        <begin position="179"/>
        <end position="313"/>
    </location>
</feature>
<dbReference type="EMBL" id="JBHSUS010000001">
    <property type="protein sequence ID" value="MFC6439544.1"/>
    <property type="molecule type" value="Genomic_DNA"/>
</dbReference>
<dbReference type="InterPro" id="IPR013752">
    <property type="entry name" value="KPA_reductase"/>
</dbReference>
<evidence type="ECO:0000256" key="5">
    <source>
        <dbReference type="ARBA" id="ARBA00022655"/>
    </source>
</evidence>
<feature type="domain" description="Ketopantoate reductase N-terminal" evidence="10">
    <location>
        <begin position="5"/>
        <end position="144"/>
    </location>
</feature>
<dbReference type="InterPro" id="IPR013332">
    <property type="entry name" value="KPR_N"/>
</dbReference>
<dbReference type="PANTHER" id="PTHR43765:SF2">
    <property type="entry name" value="2-DEHYDROPANTOATE 2-REDUCTASE"/>
    <property type="match status" value="1"/>
</dbReference>
<dbReference type="SUPFAM" id="SSF51735">
    <property type="entry name" value="NAD(P)-binding Rossmann-fold domains"/>
    <property type="match status" value="1"/>
</dbReference>
<name>A0ABW1XIE1_9ALTE</name>
<proteinExistence type="inferred from homology"/>
<evidence type="ECO:0000259" key="11">
    <source>
        <dbReference type="Pfam" id="PF08546"/>
    </source>
</evidence>
<sequence>MQIHVIYGAGLIGVYLAGLLRQALPDAKVLVVGRPSVLARYSKQLTLINLQGDSLCCPAPEVIELDNPLLKQADYVWLTCKTTALASVLHELTGVISDTCPVFTCQNGIGAQAMVAEQLPHNPQSTALIGCNVVLAGDDGLRQSSEGGLILEDAGLYGQLLPNWPERFWSLSLTDDMPAMQWAKLQLNLTNAVNALADEPLLNVLQQRAMRKVVASMMDELLAVCRGKQLALPRLTKVTPALLPSILRLPNWLFRRVAAAMLTIDPEARLSMWWDILQGRQTEIDFLQGAVVREAQSLGLAAPVCDRVYKAILKLQTGEAVSKTDWLG</sequence>
<evidence type="ECO:0000256" key="6">
    <source>
        <dbReference type="ARBA" id="ARBA00022857"/>
    </source>
</evidence>
<evidence type="ECO:0000259" key="10">
    <source>
        <dbReference type="Pfam" id="PF02558"/>
    </source>
</evidence>
<dbReference type="Pfam" id="PF08546">
    <property type="entry name" value="ApbA_C"/>
    <property type="match status" value="1"/>
</dbReference>
<evidence type="ECO:0000256" key="7">
    <source>
        <dbReference type="ARBA" id="ARBA00023002"/>
    </source>
</evidence>
<evidence type="ECO:0000256" key="3">
    <source>
        <dbReference type="ARBA" id="ARBA00013014"/>
    </source>
</evidence>
<evidence type="ECO:0000256" key="2">
    <source>
        <dbReference type="ARBA" id="ARBA00007870"/>
    </source>
</evidence>
<evidence type="ECO:0000256" key="8">
    <source>
        <dbReference type="ARBA" id="ARBA00032024"/>
    </source>
</evidence>
<reference evidence="13" key="1">
    <citation type="journal article" date="2019" name="Int. J. Syst. Evol. Microbiol.">
        <title>The Global Catalogue of Microorganisms (GCM) 10K type strain sequencing project: providing services to taxonomists for standard genome sequencing and annotation.</title>
        <authorList>
            <consortium name="The Broad Institute Genomics Platform"/>
            <consortium name="The Broad Institute Genome Sequencing Center for Infectious Disease"/>
            <person name="Wu L."/>
            <person name="Ma J."/>
        </authorList>
    </citation>
    <scope>NUCLEOTIDE SEQUENCE [LARGE SCALE GENOMIC DNA]</scope>
    <source>
        <strain evidence="13">CGMCC 1.16031</strain>
    </source>
</reference>
<protein>
    <recommendedName>
        <fullName evidence="4">2-dehydropantoate 2-reductase</fullName>
        <ecNumber evidence="3">1.1.1.169</ecNumber>
    </recommendedName>
    <alternativeName>
        <fullName evidence="8">Ketopantoate reductase</fullName>
    </alternativeName>
</protein>
<dbReference type="EC" id="1.1.1.169" evidence="3"/>
<evidence type="ECO:0000256" key="1">
    <source>
        <dbReference type="ARBA" id="ARBA00004994"/>
    </source>
</evidence>
<evidence type="ECO:0000256" key="4">
    <source>
        <dbReference type="ARBA" id="ARBA00019465"/>
    </source>
</evidence>
<dbReference type="Pfam" id="PF02558">
    <property type="entry name" value="ApbA"/>
    <property type="match status" value="1"/>
</dbReference>
<evidence type="ECO:0000313" key="13">
    <source>
        <dbReference type="Proteomes" id="UP001596364"/>
    </source>
</evidence>
<dbReference type="InterPro" id="IPR050838">
    <property type="entry name" value="Ketopantoate_reductase"/>
</dbReference>
<dbReference type="InterPro" id="IPR013328">
    <property type="entry name" value="6PGD_dom2"/>
</dbReference>
<dbReference type="SUPFAM" id="SSF48179">
    <property type="entry name" value="6-phosphogluconate dehydrogenase C-terminal domain-like"/>
    <property type="match status" value="1"/>
</dbReference>
<comment type="catalytic activity">
    <reaction evidence="9">
        <text>(R)-pantoate + NADP(+) = 2-dehydropantoate + NADPH + H(+)</text>
        <dbReference type="Rhea" id="RHEA:16233"/>
        <dbReference type="ChEBI" id="CHEBI:11561"/>
        <dbReference type="ChEBI" id="CHEBI:15378"/>
        <dbReference type="ChEBI" id="CHEBI:15980"/>
        <dbReference type="ChEBI" id="CHEBI:57783"/>
        <dbReference type="ChEBI" id="CHEBI:58349"/>
        <dbReference type="EC" id="1.1.1.169"/>
    </reaction>
</comment>
<comment type="similarity">
    <text evidence="2">Belongs to the ketopantoate reductase family.</text>
</comment>
<keyword evidence="6" id="KW-0521">NADP</keyword>
<dbReference type="Proteomes" id="UP001596364">
    <property type="component" value="Unassembled WGS sequence"/>
</dbReference>
<gene>
    <name evidence="12" type="ORF">ACFP85_05190</name>
</gene>
<dbReference type="InterPro" id="IPR036291">
    <property type="entry name" value="NAD(P)-bd_dom_sf"/>
</dbReference>
<comment type="caution">
    <text evidence="12">The sequence shown here is derived from an EMBL/GenBank/DDBJ whole genome shotgun (WGS) entry which is preliminary data.</text>
</comment>
<evidence type="ECO:0000256" key="9">
    <source>
        <dbReference type="ARBA" id="ARBA00048793"/>
    </source>
</evidence>